<proteinExistence type="predicted"/>
<evidence type="ECO:0000313" key="1">
    <source>
        <dbReference type="EMBL" id="KAJ1198140.1"/>
    </source>
</evidence>
<sequence>MRHLVSAQGRLCIDFRCSVMDPLRVAGFSDAPGSVRGILGSGLAEQSHKSCFIPVGVAWKFLPHCRRCIDSRSGSQTASSQVGCASIRWALRRSSGRNAGAASIFSLQSHAVSFPFGMQ</sequence>
<dbReference type="AlphaFoldDB" id="A0AAV7V9B3"/>
<comment type="caution">
    <text evidence="1">The sequence shown here is derived from an EMBL/GenBank/DDBJ whole genome shotgun (WGS) entry which is preliminary data.</text>
</comment>
<organism evidence="1 2">
    <name type="scientific">Pleurodeles waltl</name>
    <name type="common">Iberian ribbed newt</name>
    <dbReference type="NCBI Taxonomy" id="8319"/>
    <lineage>
        <taxon>Eukaryota</taxon>
        <taxon>Metazoa</taxon>
        <taxon>Chordata</taxon>
        <taxon>Craniata</taxon>
        <taxon>Vertebrata</taxon>
        <taxon>Euteleostomi</taxon>
        <taxon>Amphibia</taxon>
        <taxon>Batrachia</taxon>
        <taxon>Caudata</taxon>
        <taxon>Salamandroidea</taxon>
        <taxon>Salamandridae</taxon>
        <taxon>Pleurodelinae</taxon>
        <taxon>Pleurodeles</taxon>
    </lineage>
</organism>
<protein>
    <submittedName>
        <fullName evidence="1">Uncharacterized protein</fullName>
    </submittedName>
</protein>
<gene>
    <name evidence="1" type="ORF">NDU88_001984</name>
</gene>
<keyword evidence="2" id="KW-1185">Reference proteome</keyword>
<evidence type="ECO:0000313" key="2">
    <source>
        <dbReference type="Proteomes" id="UP001066276"/>
    </source>
</evidence>
<dbReference type="Proteomes" id="UP001066276">
    <property type="component" value="Chromosome 2_1"/>
</dbReference>
<reference evidence="1" key="1">
    <citation type="journal article" date="2022" name="bioRxiv">
        <title>Sequencing and chromosome-scale assembly of the giantPleurodeles waltlgenome.</title>
        <authorList>
            <person name="Brown T."/>
            <person name="Elewa A."/>
            <person name="Iarovenko S."/>
            <person name="Subramanian E."/>
            <person name="Araus A.J."/>
            <person name="Petzold A."/>
            <person name="Susuki M."/>
            <person name="Suzuki K.-i.T."/>
            <person name="Hayashi T."/>
            <person name="Toyoda A."/>
            <person name="Oliveira C."/>
            <person name="Osipova E."/>
            <person name="Leigh N.D."/>
            <person name="Simon A."/>
            <person name="Yun M.H."/>
        </authorList>
    </citation>
    <scope>NUCLEOTIDE SEQUENCE</scope>
    <source>
        <strain evidence="1">20211129_DDA</strain>
        <tissue evidence="1">Liver</tissue>
    </source>
</reference>
<name>A0AAV7V9B3_PLEWA</name>
<accession>A0AAV7V9B3</accession>
<dbReference type="EMBL" id="JANPWB010000003">
    <property type="protein sequence ID" value="KAJ1198140.1"/>
    <property type="molecule type" value="Genomic_DNA"/>
</dbReference>